<feature type="region of interest" description="Disordered" evidence="1">
    <location>
        <begin position="19"/>
        <end position="87"/>
    </location>
</feature>
<name>A0A8S0VU59_CYCAE</name>
<accession>A0A8S0VU59</accession>
<evidence type="ECO:0000313" key="3">
    <source>
        <dbReference type="Proteomes" id="UP000467700"/>
    </source>
</evidence>
<dbReference type="OrthoDB" id="10665011at2759"/>
<keyword evidence="3" id="KW-1185">Reference proteome</keyword>
<feature type="compositionally biased region" description="Polar residues" evidence="1">
    <location>
        <begin position="66"/>
        <end position="84"/>
    </location>
</feature>
<reference evidence="2 3" key="1">
    <citation type="submission" date="2020-01" db="EMBL/GenBank/DDBJ databases">
        <authorList>
            <person name="Gupta K D."/>
        </authorList>
    </citation>
    <scope>NUCLEOTIDE SEQUENCE [LARGE SCALE GENOMIC DNA]</scope>
</reference>
<comment type="caution">
    <text evidence="2">The sequence shown here is derived from an EMBL/GenBank/DDBJ whole genome shotgun (WGS) entry which is preliminary data.</text>
</comment>
<sequence length="326" mass="36549">MVHEAIISDIDVTFCTEIQGPPEDMGDEQCRTPNSRVPSPTDSENGTMFYEVLSGPFPPSDAELASSRQPSTPSGGDDSSTHSVLNVGPAAYTGDTYDNPSYLPELVKKWKQFQDLPKGMPDDMHVTFGWAFTLEHQPEKPLSIDDPMFHQFRRGNLNKFRRACIATHGRGPSKSYSAYSVAYSTVHGVRDVYGNSAPRPTVFGKRIKEKTQLEDDRYRIQVSYPDIAWDVDPPFVQCAEYLTLAPIVREINAETANKMVPVTTLTICDRKAVTKDLPLCDHCVEFVEGLVKKNRGLRVIDAVNGRIYESEVTKQMWEQAQNNSEH</sequence>
<evidence type="ECO:0000313" key="2">
    <source>
        <dbReference type="EMBL" id="CAA7269599.1"/>
    </source>
</evidence>
<dbReference type="Proteomes" id="UP000467700">
    <property type="component" value="Unassembled WGS sequence"/>
</dbReference>
<evidence type="ECO:0000256" key="1">
    <source>
        <dbReference type="SAM" id="MobiDB-lite"/>
    </source>
</evidence>
<feature type="compositionally biased region" description="Polar residues" evidence="1">
    <location>
        <begin position="31"/>
        <end position="46"/>
    </location>
</feature>
<proteinExistence type="predicted"/>
<dbReference type="AlphaFoldDB" id="A0A8S0VU59"/>
<organism evidence="2 3">
    <name type="scientific">Cyclocybe aegerita</name>
    <name type="common">Black poplar mushroom</name>
    <name type="synonym">Agrocybe aegerita</name>
    <dbReference type="NCBI Taxonomy" id="1973307"/>
    <lineage>
        <taxon>Eukaryota</taxon>
        <taxon>Fungi</taxon>
        <taxon>Dikarya</taxon>
        <taxon>Basidiomycota</taxon>
        <taxon>Agaricomycotina</taxon>
        <taxon>Agaricomycetes</taxon>
        <taxon>Agaricomycetidae</taxon>
        <taxon>Agaricales</taxon>
        <taxon>Agaricineae</taxon>
        <taxon>Bolbitiaceae</taxon>
        <taxon>Cyclocybe</taxon>
    </lineage>
</organism>
<protein>
    <submittedName>
        <fullName evidence="2">Uncharacterized protein</fullName>
    </submittedName>
</protein>
<gene>
    <name evidence="2" type="ORF">AAE3_LOCUS11917</name>
</gene>
<dbReference type="EMBL" id="CACVBS010000079">
    <property type="protein sequence ID" value="CAA7269599.1"/>
    <property type="molecule type" value="Genomic_DNA"/>
</dbReference>